<protein>
    <submittedName>
        <fullName evidence="1">Uncharacterized protein</fullName>
    </submittedName>
</protein>
<gene>
    <name evidence="1" type="ORF">Tco_0749557</name>
</gene>
<dbReference type="Proteomes" id="UP001151760">
    <property type="component" value="Unassembled WGS sequence"/>
</dbReference>
<dbReference type="EMBL" id="BQNB010010870">
    <property type="protein sequence ID" value="GJS83016.1"/>
    <property type="molecule type" value="Genomic_DNA"/>
</dbReference>
<evidence type="ECO:0000313" key="2">
    <source>
        <dbReference type="Proteomes" id="UP001151760"/>
    </source>
</evidence>
<organism evidence="1 2">
    <name type="scientific">Tanacetum coccineum</name>
    <dbReference type="NCBI Taxonomy" id="301880"/>
    <lineage>
        <taxon>Eukaryota</taxon>
        <taxon>Viridiplantae</taxon>
        <taxon>Streptophyta</taxon>
        <taxon>Embryophyta</taxon>
        <taxon>Tracheophyta</taxon>
        <taxon>Spermatophyta</taxon>
        <taxon>Magnoliopsida</taxon>
        <taxon>eudicotyledons</taxon>
        <taxon>Gunneridae</taxon>
        <taxon>Pentapetalae</taxon>
        <taxon>asterids</taxon>
        <taxon>campanulids</taxon>
        <taxon>Asterales</taxon>
        <taxon>Asteraceae</taxon>
        <taxon>Asteroideae</taxon>
        <taxon>Anthemideae</taxon>
        <taxon>Anthemidinae</taxon>
        <taxon>Tanacetum</taxon>
    </lineage>
</organism>
<reference evidence="1" key="2">
    <citation type="submission" date="2022-01" db="EMBL/GenBank/DDBJ databases">
        <authorList>
            <person name="Yamashiro T."/>
            <person name="Shiraishi A."/>
            <person name="Satake H."/>
            <person name="Nakayama K."/>
        </authorList>
    </citation>
    <scope>NUCLEOTIDE SEQUENCE</scope>
</reference>
<name>A0ABQ4YZS5_9ASTR</name>
<proteinExistence type="predicted"/>
<keyword evidence="2" id="KW-1185">Reference proteome</keyword>
<comment type="caution">
    <text evidence="1">The sequence shown here is derived from an EMBL/GenBank/DDBJ whole genome shotgun (WGS) entry which is preliminary data.</text>
</comment>
<reference evidence="1" key="1">
    <citation type="journal article" date="2022" name="Int. J. Mol. Sci.">
        <title>Draft Genome of Tanacetum Coccineum: Genomic Comparison of Closely Related Tanacetum-Family Plants.</title>
        <authorList>
            <person name="Yamashiro T."/>
            <person name="Shiraishi A."/>
            <person name="Nakayama K."/>
            <person name="Satake H."/>
        </authorList>
    </citation>
    <scope>NUCLEOTIDE SEQUENCE</scope>
</reference>
<accession>A0ABQ4YZS5</accession>
<evidence type="ECO:0000313" key="1">
    <source>
        <dbReference type="EMBL" id="GJS83016.1"/>
    </source>
</evidence>
<sequence length="236" mass="27239">MSMPWVLRSGEGVFALICLYEVEMVLVQGVRALLLPRRRPRLKGCNGTKIGQFLVTWVKGKGASGLDKSTKKAYYGMKGNSLSTWGEVDMVTEEAQPEEPKEAKAIKEAELSKPKIMKVVAEMVNEAEVQISRRKEFLKHQESHLQVLSKAHNEKLKKKAELKNKSYDNYVWTITSRKKPEKINEIYIHLRTRPITITIYRNNNPRNFKVLKNFKFGDFSLSEWDERNAINPKKSK</sequence>